<dbReference type="InterPro" id="IPR011989">
    <property type="entry name" value="ARM-like"/>
</dbReference>
<evidence type="ECO:0000313" key="5">
    <source>
        <dbReference type="EMBL" id="KAF7293666.1"/>
    </source>
</evidence>
<organism evidence="5 6">
    <name type="scientific">Mycena indigotica</name>
    <dbReference type="NCBI Taxonomy" id="2126181"/>
    <lineage>
        <taxon>Eukaryota</taxon>
        <taxon>Fungi</taxon>
        <taxon>Dikarya</taxon>
        <taxon>Basidiomycota</taxon>
        <taxon>Agaricomycotina</taxon>
        <taxon>Agaricomycetes</taxon>
        <taxon>Agaricomycetidae</taxon>
        <taxon>Agaricales</taxon>
        <taxon>Marasmiineae</taxon>
        <taxon>Mycenaceae</taxon>
        <taxon>Mycena</taxon>
    </lineage>
</organism>
<gene>
    <name evidence="5" type="ORF">MIND_01146600</name>
</gene>
<name>A0A8H6S7S0_9AGAR</name>
<comment type="caution">
    <text evidence="5">The sequence shown here is derived from an EMBL/GenBank/DDBJ whole genome shotgun (WGS) entry which is preliminary data.</text>
</comment>
<dbReference type="EMBL" id="JACAZF010000010">
    <property type="protein sequence ID" value="KAF7293666.1"/>
    <property type="molecule type" value="Genomic_DNA"/>
</dbReference>
<keyword evidence="6" id="KW-1185">Reference proteome</keyword>
<protein>
    <submittedName>
        <fullName evidence="5">26S proteasome regulatory subunit RPN1</fullName>
    </submittedName>
</protein>
<dbReference type="GO" id="GO:0005634">
    <property type="term" value="C:nucleus"/>
    <property type="evidence" value="ECO:0007669"/>
    <property type="project" value="TreeGrafter"/>
</dbReference>
<dbReference type="InterPro" id="IPR040892">
    <property type="entry name" value="RPN1_N"/>
</dbReference>
<accession>A0A8H6S7S0</accession>
<dbReference type="Proteomes" id="UP000636479">
    <property type="component" value="Unassembled WGS sequence"/>
</dbReference>
<keyword evidence="5" id="KW-0647">Proteasome</keyword>
<feature type="compositionally biased region" description="Basic and acidic residues" evidence="2">
    <location>
        <begin position="21"/>
        <end position="30"/>
    </location>
</feature>
<keyword evidence="3" id="KW-0472">Membrane</keyword>
<keyword evidence="1" id="KW-0677">Repeat</keyword>
<dbReference type="GO" id="GO:0008540">
    <property type="term" value="C:proteasome regulatory particle, base subcomplex"/>
    <property type="evidence" value="ECO:0007669"/>
    <property type="project" value="TreeGrafter"/>
</dbReference>
<evidence type="ECO:0000259" key="4">
    <source>
        <dbReference type="Pfam" id="PF17781"/>
    </source>
</evidence>
<dbReference type="PANTHER" id="PTHR10943:SF1">
    <property type="entry name" value="26S PROTEASOME NON-ATPASE REGULATORY SUBUNIT 2"/>
    <property type="match status" value="1"/>
</dbReference>
<feature type="domain" description="RPN1 N-terminal" evidence="4">
    <location>
        <begin position="61"/>
        <end position="265"/>
    </location>
</feature>
<evidence type="ECO:0000256" key="1">
    <source>
        <dbReference type="ARBA" id="ARBA00022737"/>
    </source>
</evidence>
<dbReference type="OrthoDB" id="3053021at2759"/>
<feature type="compositionally biased region" description="Basic and acidic residues" evidence="2">
    <location>
        <begin position="38"/>
        <end position="49"/>
    </location>
</feature>
<dbReference type="AlphaFoldDB" id="A0A8H6S7S0"/>
<evidence type="ECO:0000256" key="2">
    <source>
        <dbReference type="SAM" id="MobiDB-lite"/>
    </source>
</evidence>
<feature type="region of interest" description="Disordered" evidence="2">
    <location>
        <begin position="21"/>
        <end position="49"/>
    </location>
</feature>
<evidence type="ECO:0000313" key="6">
    <source>
        <dbReference type="Proteomes" id="UP000636479"/>
    </source>
</evidence>
<feature type="transmembrane region" description="Helical" evidence="3">
    <location>
        <begin position="316"/>
        <end position="334"/>
    </location>
</feature>
<evidence type="ECO:0000256" key="3">
    <source>
        <dbReference type="SAM" id="Phobius"/>
    </source>
</evidence>
<keyword evidence="3" id="KW-0812">Transmembrane</keyword>
<dbReference type="GeneID" id="59350513"/>
<reference evidence="5" key="1">
    <citation type="submission" date="2020-05" db="EMBL/GenBank/DDBJ databases">
        <title>Mycena genomes resolve the evolution of fungal bioluminescence.</title>
        <authorList>
            <person name="Tsai I.J."/>
        </authorList>
    </citation>
    <scope>NUCLEOTIDE SEQUENCE</scope>
    <source>
        <strain evidence="5">171206Taipei</strain>
    </source>
</reference>
<sequence>MPSDRIEVVILQVVTRRDFATNRTPKKTDKQTGLPNLSKEKRKDGEKRGDELCVEDQQFSLEGLAGRLNESNADVYKPALETLRILIRTSTSLMASVPKPPKFLHLLYPDLRTLYETWEPSGNKSLFAAILLVFAMTYSDTPLQGTPRYRLLAAEVRPAGSPLSDPGSWDEYVRHLAAELGDEYNIREQEDDEVEPVKGSSLVLKVPDIIDDLRSLQVAKECVVFLLDHNAEPDAIDLLQELEMVEESIALVDRNTYTRVCQYLVGQDSKITGMILQVLMEKAEQNDKSLPIGLNNVSNPQRPILNSLSKYSHDTIFAIALNAILATGLVGTGINNARLAQMLRQLAGYYYKEPECLFTVRIAQGLVHVGQGTIGLDLFYSDRSIMSRPAVTSLLAVRCIRGS</sequence>
<proteinExistence type="predicted"/>
<dbReference type="GO" id="GO:0043161">
    <property type="term" value="P:proteasome-mediated ubiquitin-dependent protein catabolic process"/>
    <property type="evidence" value="ECO:0007669"/>
    <property type="project" value="TreeGrafter"/>
</dbReference>
<dbReference type="GO" id="GO:0034515">
    <property type="term" value="C:proteasome storage granule"/>
    <property type="evidence" value="ECO:0007669"/>
    <property type="project" value="TreeGrafter"/>
</dbReference>
<keyword evidence="3" id="KW-1133">Transmembrane helix</keyword>
<dbReference type="Gene3D" id="1.25.10.10">
    <property type="entry name" value="Leucine-rich Repeat Variant"/>
    <property type="match status" value="1"/>
</dbReference>
<dbReference type="PANTHER" id="PTHR10943">
    <property type="entry name" value="26S PROTEASOME NON-ATPASE REGULATORY SUBUNIT"/>
    <property type="match status" value="1"/>
</dbReference>
<dbReference type="Pfam" id="PF17781">
    <property type="entry name" value="RPN1_RPN2_N"/>
    <property type="match status" value="1"/>
</dbReference>
<dbReference type="RefSeq" id="XP_037215829.1">
    <property type="nucleotide sequence ID" value="XM_037367997.1"/>
</dbReference>